<dbReference type="GO" id="GO:0031981">
    <property type="term" value="C:nuclear lumen"/>
    <property type="evidence" value="ECO:0007669"/>
    <property type="project" value="UniProtKB-ARBA"/>
</dbReference>
<dbReference type="Gene3D" id="3.90.190.10">
    <property type="entry name" value="Protein tyrosine phosphatase superfamily"/>
    <property type="match status" value="2"/>
</dbReference>
<evidence type="ECO:0000256" key="5">
    <source>
        <dbReference type="ARBA" id="ARBA00022490"/>
    </source>
</evidence>
<sequence>MRAGGPGGSSNSRPGSPEGVGSPQGAGSPPGQSGLGSWIEIVEERTGDVRNPPRRSSTSRPGGGGGSLMSMIGAQAETNPSRQGQPTQHDDGREQQAATRQEPVFGRAASNRIEQAFAQSNSMVQPWVLGRMYNIVDRIAFIACKAVPKEYDGSRFHFFHVEGLLTYYPFCDDFGPMNLSAVFRFCEILSVKLESFPNETIVLCSPSDRRSRTNSIFLLGAYMVLEMDRKGHEADMPLSQVHPRPFEPYRDATFEPSCFDLHISDVWKGIARAKELGWLDPDSPDAIDLEEYEHYDNPGNGDLHMIVPNKIIAFKGPVGDLPDGRDWYDRNSVRSFHPRFYLDIFHEMGVKCVVRLNEAKYDRNVFKTNGIEHVDLYFDDCTVPPPQIVVRFLQVVERTEGVVAIHCKAGLGRTGTLIGLYLMKAYGFTAREAIGWMRVVRPGSVIGVQQQFMADQEATMHRAGERAGGRPPESLLTSEELEKLCIFQESQRVGWGGGASPDSDMAAAVLGERVKEASDRRSTAMIQRSIQGRGQRMDDNLAGSRDIEENDSDVDDQSAPG</sequence>
<protein>
    <recommendedName>
        <fullName evidence="4">protein-tyrosine-phosphatase</fullName>
        <ecNumber evidence="4">3.1.3.48</ecNumber>
    </recommendedName>
</protein>
<dbReference type="InterPro" id="IPR000340">
    <property type="entry name" value="Dual-sp_phosphatase_cat-dom"/>
</dbReference>
<dbReference type="CDD" id="cd17657">
    <property type="entry name" value="CDC14_N"/>
    <property type="match status" value="1"/>
</dbReference>
<feature type="compositionally biased region" description="Polar residues" evidence="14">
    <location>
        <begin position="76"/>
        <end position="87"/>
    </location>
</feature>
<evidence type="ECO:0000256" key="2">
    <source>
        <dbReference type="ARBA" id="ARBA00004496"/>
    </source>
</evidence>
<dbReference type="PROSITE" id="PS50054">
    <property type="entry name" value="TYR_PHOSPHATASE_DUAL"/>
    <property type="match status" value="1"/>
</dbReference>
<dbReference type="GO" id="GO:0000278">
    <property type="term" value="P:mitotic cell cycle"/>
    <property type="evidence" value="ECO:0007669"/>
    <property type="project" value="UniProtKB-ARBA"/>
</dbReference>
<keyword evidence="13" id="KW-0131">Cell cycle</keyword>
<keyword evidence="9" id="KW-0378">Hydrolase</keyword>
<comment type="subcellular location">
    <subcellularLocation>
        <location evidence="2">Cytoplasm</location>
    </subcellularLocation>
    <subcellularLocation>
        <location evidence="1">Nucleus</location>
    </subcellularLocation>
</comment>
<keyword evidence="5" id="KW-0963">Cytoplasm</keyword>
<evidence type="ECO:0000259" key="16">
    <source>
        <dbReference type="PROSITE" id="PS50056"/>
    </source>
</evidence>
<keyword evidence="7" id="KW-0132">Cell division</keyword>
<evidence type="ECO:0000313" key="17">
    <source>
        <dbReference type="EMBL" id="CAD8483345.1"/>
    </source>
</evidence>
<dbReference type="GO" id="GO:0004725">
    <property type="term" value="F:protein tyrosine phosphatase activity"/>
    <property type="evidence" value="ECO:0007669"/>
    <property type="project" value="UniProtKB-EC"/>
</dbReference>
<dbReference type="GO" id="GO:0051321">
    <property type="term" value="P:meiotic cell cycle"/>
    <property type="evidence" value="ECO:0007669"/>
    <property type="project" value="UniProtKB-KW"/>
</dbReference>
<feature type="domain" description="Tyrosine specific protein phosphatases" evidence="16">
    <location>
        <begin position="390"/>
        <end position="452"/>
    </location>
</feature>
<evidence type="ECO:0000256" key="14">
    <source>
        <dbReference type="SAM" id="MobiDB-lite"/>
    </source>
</evidence>
<feature type="region of interest" description="Disordered" evidence="14">
    <location>
        <begin position="1"/>
        <end position="102"/>
    </location>
</feature>
<evidence type="ECO:0000256" key="7">
    <source>
        <dbReference type="ARBA" id="ARBA00022618"/>
    </source>
</evidence>
<evidence type="ECO:0000256" key="10">
    <source>
        <dbReference type="ARBA" id="ARBA00022912"/>
    </source>
</evidence>
<comment type="similarity">
    <text evidence="3">Belongs to the protein-tyrosine phosphatase family. Non-receptor class CDC14 subfamily.</text>
</comment>
<dbReference type="GO" id="GO:0051301">
    <property type="term" value="P:cell division"/>
    <property type="evidence" value="ECO:0007669"/>
    <property type="project" value="UniProtKB-KW"/>
</dbReference>
<dbReference type="InterPro" id="IPR020422">
    <property type="entry name" value="TYR_PHOSPHATASE_DUAL_dom"/>
</dbReference>
<evidence type="ECO:0000256" key="1">
    <source>
        <dbReference type="ARBA" id="ARBA00004123"/>
    </source>
</evidence>
<feature type="domain" description="Tyrosine-protein phosphatase" evidence="15">
    <location>
        <begin position="301"/>
        <end position="465"/>
    </location>
</feature>
<dbReference type="SMART" id="SM00195">
    <property type="entry name" value="DSPc"/>
    <property type="match status" value="1"/>
</dbReference>
<keyword evidence="10" id="KW-0904">Protein phosphatase</keyword>
<evidence type="ECO:0000256" key="12">
    <source>
        <dbReference type="ARBA" id="ARBA00023254"/>
    </source>
</evidence>
<dbReference type="AlphaFoldDB" id="A0A7S0EGU0"/>
<dbReference type="SMART" id="SM00404">
    <property type="entry name" value="PTPc_motif"/>
    <property type="match status" value="1"/>
</dbReference>
<dbReference type="FunFam" id="3.90.190.10:FF:000038">
    <property type="entry name" value="Tyrosine-protein phosphatase CDC14"/>
    <property type="match status" value="1"/>
</dbReference>
<feature type="region of interest" description="Disordered" evidence="14">
    <location>
        <begin position="514"/>
        <end position="561"/>
    </location>
</feature>
<evidence type="ECO:0000256" key="8">
    <source>
        <dbReference type="ARBA" id="ARBA00022776"/>
    </source>
</evidence>
<evidence type="ECO:0000256" key="3">
    <source>
        <dbReference type="ARBA" id="ARBA00007315"/>
    </source>
</evidence>
<dbReference type="InterPro" id="IPR016130">
    <property type="entry name" value="Tyr_Pase_AS"/>
</dbReference>
<evidence type="ECO:0000256" key="4">
    <source>
        <dbReference type="ARBA" id="ARBA00013064"/>
    </source>
</evidence>
<accession>A0A7S0EGU0</accession>
<dbReference type="EC" id="3.1.3.48" evidence="4"/>
<name>A0A7S0EGU0_9CRYP</name>
<dbReference type="InterPro" id="IPR000387">
    <property type="entry name" value="Tyr_Pase_dom"/>
</dbReference>
<gene>
    <name evidence="17" type="ORF">HPHI1048_LOCUS10042</name>
</gene>
<keyword evidence="8" id="KW-0498">Mitosis</keyword>
<dbReference type="GO" id="GO:0005737">
    <property type="term" value="C:cytoplasm"/>
    <property type="evidence" value="ECO:0007669"/>
    <property type="project" value="UniProtKB-SubCell"/>
</dbReference>
<dbReference type="InterPro" id="IPR044506">
    <property type="entry name" value="CDC14_C"/>
</dbReference>
<evidence type="ECO:0000256" key="6">
    <source>
        <dbReference type="ARBA" id="ARBA00022553"/>
    </source>
</evidence>
<dbReference type="PANTHER" id="PTHR23339">
    <property type="entry name" value="TYROSINE SPECIFIC PROTEIN PHOSPHATASE AND DUAL SPECIFICITY PROTEIN PHOSPHATASE"/>
    <property type="match status" value="1"/>
</dbReference>
<evidence type="ECO:0000256" key="11">
    <source>
        <dbReference type="ARBA" id="ARBA00023242"/>
    </source>
</evidence>
<proteinExistence type="inferred from homology"/>
<evidence type="ECO:0000256" key="13">
    <source>
        <dbReference type="ARBA" id="ARBA00023306"/>
    </source>
</evidence>
<organism evidence="17">
    <name type="scientific">Hanusia phi</name>
    <dbReference type="NCBI Taxonomy" id="3032"/>
    <lineage>
        <taxon>Eukaryota</taxon>
        <taxon>Cryptophyceae</taxon>
        <taxon>Pyrenomonadales</taxon>
        <taxon>Geminigeraceae</taxon>
        <taxon>Hanusia</taxon>
    </lineage>
</organism>
<dbReference type="PROSITE" id="PS00383">
    <property type="entry name" value="TYR_PHOSPHATASE_1"/>
    <property type="match status" value="1"/>
</dbReference>
<dbReference type="GO" id="GO:0033554">
    <property type="term" value="P:cellular response to stress"/>
    <property type="evidence" value="ECO:0007669"/>
    <property type="project" value="UniProtKB-ARBA"/>
</dbReference>
<keyword evidence="11" id="KW-0539">Nucleus</keyword>
<dbReference type="GO" id="GO:0007096">
    <property type="term" value="P:regulation of exit from mitosis"/>
    <property type="evidence" value="ECO:0007669"/>
    <property type="project" value="UniProtKB-ARBA"/>
</dbReference>
<keyword evidence="12" id="KW-0469">Meiosis</keyword>
<dbReference type="InterPro" id="IPR003595">
    <property type="entry name" value="Tyr_Pase_cat"/>
</dbReference>
<feature type="compositionally biased region" description="Acidic residues" evidence="14">
    <location>
        <begin position="548"/>
        <end position="561"/>
    </location>
</feature>
<dbReference type="EMBL" id="HBEO01014757">
    <property type="protein sequence ID" value="CAD8483345.1"/>
    <property type="molecule type" value="Transcribed_RNA"/>
</dbReference>
<dbReference type="GO" id="GO:0032954">
    <property type="term" value="P:regulation of cytokinetic process"/>
    <property type="evidence" value="ECO:0007669"/>
    <property type="project" value="UniProtKB-ARBA"/>
</dbReference>
<dbReference type="SUPFAM" id="SSF52799">
    <property type="entry name" value="(Phosphotyrosine protein) phosphatases II"/>
    <property type="match status" value="2"/>
</dbReference>
<evidence type="ECO:0000256" key="9">
    <source>
        <dbReference type="ARBA" id="ARBA00022801"/>
    </source>
</evidence>
<dbReference type="Pfam" id="PF00782">
    <property type="entry name" value="DSPc"/>
    <property type="match status" value="1"/>
</dbReference>
<dbReference type="Pfam" id="PF14671">
    <property type="entry name" value="DSPn"/>
    <property type="match status" value="1"/>
</dbReference>
<reference evidence="17" key="1">
    <citation type="submission" date="2021-01" db="EMBL/GenBank/DDBJ databases">
        <authorList>
            <person name="Corre E."/>
            <person name="Pelletier E."/>
            <person name="Niang G."/>
            <person name="Scheremetjew M."/>
            <person name="Finn R."/>
            <person name="Kale V."/>
            <person name="Holt S."/>
            <person name="Cochrane G."/>
            <person name="Meng A."/>
            <person name="Brown T."/>
            <person name="Cohen L."/>
        </authorList>
    </citation>
    <scope>NUCLEOTIDE SEQUENCE</scope>
    <source>
        <strain evidence="17">CCMP325</strain>
    </source>
</reference>
<dbReference type="PROSITE" id="PS50056">
    <property type="entry name" value="TYR_PHOSPHATASE_2"/>
    <property type="match status" value="1"/>
</dbReference>
<dbReference type="GO" id="GO:0005856">
    <property type="term" value="C:cytoskeleton"/>
    <property type="evidence" value="ECO:0007669"/>
    <property type="project" value="UniProtKB-ARBA"/>
</dbReference>
<dbReference type="InterPro" id="IPR029021">
    <property type="entry name" value="Prot-tyrosine_phosphatase-like"/>
</dbReference>
<feature type="compositionally biased region" description="Low complexity" evidence="14">
    <location>
        <begin position="9"/>
        <end position="37"/>
    </location>
</feature>
<dbReference type="InterPro" id="IPR050561">
    <property type="entry name" value="PTP"/>
</dbReference>
<evidence type="ECO:0000259" key="15">
    <source>
        <dbReference type="PROSITE" id="PS50054"/>
    </source>
</evidence>
<keyword evidence="6" id="KW-0597">Phosphoprotein</keyword>
<dbReference type="InterPro" id="IPR029260">
    <property type="entry name" value="DSPn"/>
</dbReference>
<dbReference type="CDD" id="cd14499">
    <property type="entry name" value="CDC14_C"/>
    <property type="match status" value="1"/>
</dbReference>